<comment type="caution">
    <text evidence="1">The sequence shown here is derived from an EMBL/GenBank/DDBJ whole genome shotgun (WGS) entry which is preliminary data.</text>
</comment>
<organism evidence="1 2">
    <name type="scientific">Cyclotella atomus</name>
    <dbReference type="NCBI Taxonomy" id="382360"/>
    <lineage>
        <taxon>Eukaryota</taxon>
        <taxon>Sar</taxon>
        <taxon>Stramenopiles</taxon>
        <taxon>Ochrophyta</taxon>
        <taxon>Bacillariophyta</taxon>
        <taxon>Coscinodiscophyceae</taxon>
        <taxon>Thalassiosirophycidae</taxon>
        <taxon>Stephanodiscales</taxon>
        <taxon>Stephanodiscaceae</taxon>
        <taxon>Cyclotella</taxon>
    </lineage>
</organism>
<dbReference type="AlphaFoldDB" id="A0ABD3PPY8"/>
<dbReference type="EMBL" id="JALLPJ020000570">
    <property type="protein sequence ID" value="KAL3788325.1"/>
    <property type="molecule type" value="Genomic_DNA"/>
</dbReference>
<accession>A0ABD3PPY8</accession>
<dbReference type="Proteomes" id="UP001530400">
    <property type="component" value="Unassembled WGS sequence"/>
</dbReference>
<reference evidence="1 2" key="1">
    <citation type="submission" date="2024-10" db="EMBL/GenBank/DDBJ databases">
        <title>Updated reference genomes for cyclostephanoid diatoms.</title>
        <authorList>
            <person name="Roberts W.R."/>
            <person name="Alverson A.J."/>
        </authorList>
    </citation>
    <scope>NUCLEOTIDE SEQUENCE [LARGE SCALE GENOMIC DNA]</scope>
    <source>
        <strain evidence="1 2">AJA010-31</strain>
    </source>
</reference>
<keyword evidence="2" id="KW-1185">Reference proteome</keyword>
<name>A0ABD3PPY8_9STRA</name>
<sequence length="894" mass="99273">MADPPLPEPAVEDLAAHILGWGSTQLAAAAEDSVEWKRLHAQVRTTTEGIEGFQVATELLLGNEGRIVFQSADSTASTSRDPFSVVQAYFRLLRFSLESAGTDSSIMKEDAWTNCTKALLKKLRSSLKSSIEQQIHYLNESLQSFPDAQQAAYSRSSCEQRNNTILLHFHCVIDYVMPHVGRKHNILGEACKCFSEVAELFVSLLELECTKLGGLIQAFLPVVGWPALSNLQHDVNLINSTRDDFNNCLKQAVLSLVDTANEGMLPVQRALEGERSLNSNPESYSKIITFFMSRTVSLIFLRRKMFQITKSGGGDMLSRIGNVQTDSFEDGEAEMISQCLLLLIRIRSIACLAHGCLEDPSAVSQLDDSRIRLFKMLVELGQKVDSYAARLLCLDAETSENEDCIRLGLKCFANLLSAEFQVSLSTNGRKDGSNSPENIFPMGKLFMIKHILEKLKSSAPTCSTTLIRLCESTIFEDLPKLFHIFQMRTPNAINLPGWVSKLINDLVVIISDLVRQHQILLRWLMGDTQNCSNHPFSNEVTISILEARILTSNSNQDRKNLLFLMAKLLFHPRTQALHRSRIAAVLARLLRSANANLRLNDEMDKVKVATIHIMWQELKRSTLLSSYGHGHASGTRKRKANSEQLPLLGGTDLFDTIALLVEASVSSRVSIDSKAQIEMKQLWDKVISGKNNNIGKVTLDKRLLAISLLSGMMRCQPNITSIQQLLNGRDAIQSVRPSLFIDGSLALTDSVISTRCKTRVSSQHHVCAQFICSLVLFTGCDFSESQLARLGGILTKMNTKSIMHVPDKIRVQHHLVTLCCKMGHVIQPTFSSSSVKLAFFCQEEVGSIQVLAIDVKRCGAPVIIKNKTGDLLPRIETSVDISCFGDMSFESKAE</sequence>
<proteinExistence type="predicted"/>
<protein>
    <submittedName>
        <fullName evidence="1">Uncharacterized protein</fullName>
    </submittedName>
</protein>
<gene>
    <name evidence="1" type="ORF">ACHAWO_008554</name>
</gene>
<evidence type="ECO:0000313" key="1">
    <source>
        <dbReference type="EMBL" id="KAL3788325.1"/>
    </source>
</evidence>
<evidence type="ECO:0000313" key="2">
    <source>
        <dbReference type="Proteomes" id="UP001530400"/>
    </source>
</evidence>